<organism evidence="1 2">
    <name type="scientific">Vitis vinifera</name>
    <name type="common">Grape</name>
    <dbReference type="NCBI Taxonomy" id="29760"/>
    <lineage>
        <taxon>Eukaryota</taxon>
        <taxon>Viridiplantae</taxon>
        <taxon>Streptophyta</taxon>
        <taxon>Embryophyta</taxon>
        <taxon>Tracheophyta</taxon>
        <taxon>Spermatophyta</taxon>
        <taxon>Magnoliopsida</taxon>
        <taxon>eudicotyledons</taxon>
        <taxon>Gunneridae</taxon>
        <taxon>Pentapetalae</taxon>
        <taxon>rosids</taxon>
        <taxon>Vitales</taxon>
        <taxon>Vitaceae</taxon>
        <taxon>Viteae</taxon>
        <taxon>Vitis</taxon>
    </lineage>
</organism>
<dbReference type="Proteomes" id="UP001227230">
    <property type="component" value="Chromosome 18"/>
</dbReference>
<sequence>MKLFLSRYKFSNEDKELRSVGSAPSNRLQSLKFKLFKEYKPERKGSCNGAAGDERKEIRFLDLDPPPLHPAKDNASRFVKRLIEEVTSFIPVPSTLSSAKHCSLPRSSGNFFSFEQPERVRV</sequence>
<accession>A0ABY9DW99</accession>
<evidence type="ECO:0000313" key="1">
    <source>
        <dbReference type="EMBL" id="WKA11353.1"/>
    </source>
</evidence>
<evidence type="ECO:0000313" key="2">
    <source>
        <dbReference type="Proteomes" id="UP001227230"/>
    </source>
</evidence>
<proteinExistence type="predicted"/>
<name>A0ABY9DW99_VITVI</name>
<dbReference type="EMBL" id="CP126665">
    <property type="protein sequence ID" value="WKA11353.1"/>
    <property type="molecule type" value="Genomic_DNA"/>
</dbReference>
<protein>
    <submittedName>
        <fullName evidence="1">Uncharacterized protein</fullName>
    </submittedName>
</protein>
<keyword evidence="2" id="KW-1185">Reference proteome</keyword>
<reference evidence="1 2" key="1">
    <citation type="journal article" date="2023" name="Hortic Res">
        <title>The complete reference genome for grapevine (Vitis vinifera L.) genetics and breeding.</title>
        <authorList>
            <person name="Shi X."/>
            <person name="Cao S."/>
            <person name="Wang X."/>
            <person name="Huang S."/>
            <person name="Wang Y."/>
            <person name="Liu Z."/>
            <person name="Liu W."/>
            <person name="Leng X."/>
            <person name="Peng Y."/>
            <person name="Wang N."/>
            <person name="Wang Y."/>
            <person name="Ma Z."/>
            <person name="Xu X."/>
            <person name="Zhang F."/>
            <person name="Xue H."/>
            <person name="Zhong H."/>
            <person name="Wang Y."/>
            <person name="Zhang K."/>
            <person name="Velt A."/>
            <person name="Avia K."/>
            <person name="Holtgrawe D."/>
            <person name="Grimplet J."/>
            <person name="Matus J.T."/>
            <person name="Ware D."/>
            <person name="Wu X."/>
            <person name="Wang H."/>
            <person name="Liu C."/>
            <person name="Fang Y."/>
            <person name="Rustenholz C."/>
            <person name="Cheng Z."/>
            <person name="Xiao H."/>
            <person name="Zhou Y."/>
        </authorList>
    </citation>
    <scope>NUCLEOTIDE SEQUENCE [LARGE SCALE GENOMIC DNA]</scope>
    <source>
        <strain evidence="2">cv. Pinot noir / PN40024</strain>
        <tissue evidence="1">Leaf</tissue>
    </source>
</reference>
<gene>
    <name evidence="1" type="ORF">VitviT2T_028859</name>
</gene>